<evidence type="ECO:0000313" key="1">
    <source>
        <dbReference type="EMBL" id="KAF2316309.1"/>
    </source>
</evidence>
<reference evidence="1 2" key="1">
    <citation type="journal article" date="2020" name="Mol. Plant">
        <title>The Chromosome-Based Rubber Tree Genome Provides New Insights into Spurge Genome Evolution and Rubber Biosynthesis.</title>
        <authorList>
            <person name="Liu J."/>
            <person name="Shi C."/>
            <person name="Shi C.C."/>
            <person name="Li W."/>
            <person name="Zhang Q.J."/>
            <person name="Zhang Y."/>
            <person name="Li K."/>
            <person name="Lu H.F."/>
            <person name="Shi C."/>
            <person name="Zhu S.T."/>
            <person name="Xiao Z.Y."/>
            <person name="Nan H."/>
            <person name="Yue Y."/>
            <person name="Zhu X.G."/>
            <person name="Wu Y."/>
            <person name="Hong X.N."/>
            <person name="Fan G.Y."/>
            <person name="Tong Y."/>
            <person name="Zhang D."/>
            <person name="Mao C.L."/>
            <person name="Liu Y.L."/>
            <person name="Hao S.J."/>
            <person name="Liu W.Q."/>
            <person name="Lv M.Q."/>
            <person name="Zhang H.B."/>
            <person name="Liu Y."/>
            <person name="Hu-Tang G.R."/>
            <person name="Wang J.P."/>
            <person name="Wang J.H."/>
            <person name="Sun Y.H."/>
            <person name="Ni S.B."/>
            <person name="Chen W.B."/>
            <person name="Zhang X.C."/>
            <person name="Jiao Y.N."/>
            <person name="Eichler E.E."/>
            <person name="Li G.H."/>
            <person name="Liu X."/>
            <person name="Gao L.Z."/>
        </authorList>
    </citation>
    <scope>NUCLEOTIDE SEQUENCE [LARGE SCALE GENOMIC DNA]</scope>
    <source>
        <strain evidence="2">cv. GT1</strain>
        <tissue evidence="1">Leaf</tissue>
    </source>
</reference>
<evidence type="ECO:0000313" key="2">
    <source>
        <dbReference type="Proteomes" id="UP000467840"/>
    </source>
</evidence>
<gene>
    <name evidence="1" type="ORF">GH714_041650</name>
</gene>
<accession>A0A6A6MWN2</accession>
<sequence>MHLNVVGPTMPKQQQLLAVPLKVEGLDQGQYGSGIHVNLNKEIEKEGFKNQTKIWAIVNALKNNGVKIILEDLVHIESNQASGYIMVQTDKVSSSQQSRRLSNFRQPIVQTIQAAEVGLSAEMLPLSLPLRSPHSFQAIPHSPLERLAILLRKEQGFNVQHERDHVPQSKYHKHEK</sequence>
<comment type="caution">
    <text evidence="1">The sequence shown here is derived from an EMBL/GenBank/DDBJ whole genome shotgun (WGS) entry which is preliminary data.</text>
</comment>
<proteinExistence type="predicted"/>
<protein>
    <submittedName>
        <fullName evidence="1">Uncharacterized protein</fullName>
    </submittedName>
</protein>
<dbReference type="AlphaFoldDB" id="A0A6A6MWN2"/>
<dbReference type="Proteomes" id="UP000467840">
    <property type="component" value="Chromosome 15"/>
</dbReference>
<name>A0A6A6MWN2_HEVBR</name>
<keyword evidence="2" id="KW-1185">Reference proteome</keyword>
<dbReference type="EMBL" id="JAAGAX010000005">
    <property type="protein sequence ID" value="KAF2316309.1"/>
    <property type="molecule type" value="Genomic_DNA"/>
</dbReference>
<organism evidence="1 2">
    <name type="scientific">Hevea brasiliensis</name>
    <name type="common">Para rubber tree</name>
    <name type="synonym">Siphonia brasiliensis</name>
    <dbReference type="NCBI Taxonomy" id="3981"/>
    <lineage>
        <taxon>Eukaryota</taxon>
        <taxon>Viridiplantae</taxon>
        <taxon>Streptophyta</taxon>
        <taxon>Embryophyta</taxon>
        <taxon>Tracheophyta</taxon>
        <taxon>Spermatophyta</taxon>
        <taxon>Magnoliopsida</taxon>
        <taxon>eudicotyledons</taxon>
        <taxon>Gunneridae</taxon>
        <taxon>Pentapetalae</taxon>
        <taxon>rosids</taxon>
        <taxon>fabids</taxon>
        <taxon>Malpighiales</taxon>
        <taxon>Euphorbiaceae</taxon>
        <taxon>Crotonoideae</taxon>
        <taxon>Micrandreae</taxon>
        <taxon>Hevea</taxon>
    </lineage>
</organism>